<feature type="compositionally biased region" description="Basic and acidic residues" evidence="9">
    <location>
        <begin position="393"/>
        <end position="410"/>
    </location>
</feature>
<proteinExistence type="inferred from homology"/>
<feature type="compositionally biased region" description="Basic and acidic residues" evidence="9">
    <location>
        <begin position="67"/>
        <end position="82"/>
    </location>
</feature>
<evidence type="ECO:0000256" key="10">
    <source>
        <dbReference type="SAM" id="Phobius"/>
    </source>
</evidence>
<accession>A0A9P8DZ38</accession>
<feature type="transmembrane region" description="Helical" evidence="10">
    <location>
        <begin position="186"/>
        <end position="204"/>
    </location>
</feature>
<comment type="caution">
    <text evidence="13">The sequence shown here is derived from an EMBL/GenBank/DDBJ whole genome shotgun (WGS) entry which is preliminary data.</text>
</comment>
<feature type="transmembrane region" description="Helical" evidence="10">
    <location>
        <begin position="158"/>
        <end position="177"/>
    </location>
</feature>
<keyword evidence="6 10" id="KW-0472">Membrane</keyword>
<dbReference type="InterPro" id="IPR031310">
    <property type="entry name" value="Ribosomal_uL5_N"/>
</dbReference>
<dbReference type="EMBL" id="JAHFXF010001595">
    <property type="protein sequence ID" value="KAG9665621.1"/>
    <property type="molecule type" value="Genomic_DNA"/>
</dbReference>
<feature type="compositionally biased region" description="Low complexity" evidence="9">
    <location>
        <begin position="96"/>
        <end position="111"/>
    </location>
</feature>
<feature type="transmembrane region" description="Helical" evidence="10">
    <location>
        <begin position="131"/>
        <end position="152"/>
    </location>
</feature>
<dbReference type="InterPro" id="IPR031309">
    <property type="entry name" value="Ribosomal_uL5_C"/>
</dbReference>
<sequence length="991" mass="108818">MLLDFFHLGALDKVNGGWSSIIGIVTAIVGNILISFALNTQRYAHIRLNRQYRQEEEEKRRNKRSRNRDSQQERIAEERETDNLNGSGSHAEPSESDPLLPSSASTSSESTIRPGKRSSASGPKSYLRSPIWWLGIALMTLGEAGNFLAYGFAPASVVSPLGVVALVSNCLIAPLLLHEQFRIRDGFGVIVAIGGCVTVVLSASGNNPKLGPDKIWELISTWEFKTYFGITVFLMLVLMSVSSRYGHKSVLIDLGLVGLFGGYTALSTKGVASLLSNTIWRAITFPITYLLVAVLVSTAVLQIKYLNRALQHFDSTQVIPVQFVLFTLSVIIGSAILYRDFERTTTDDAVKFFAGCALTFSGVWLITSGRGKSRQQDEEEGSEDGEAIDLVDEEHQQPEIRERLGSDARRGSLRPRTSRSEAPSLVITSDDAPTQHFSFEAGSPLNDDPWALPAPANISAIHPRSDASVAAEQRLQHPPPMHATTSTPILPTMSSQKLTPRRPTTPNRGISNPSINDSPNALSPSRQRHREIDPSEITPGRLNTLTQILPGPLTAPLSSSLSVIVADSLRKGIVETSTSTGRRRPSGRGSRTEAMEALNEGTSAPLQRPGGPCSATFREVETWTLASREQLARTGLSTRHNTMSLTHSLERLWRPLATRATTSLASSQCRRHASTDIADTITELEGGSSLRNLDNADIDNFASTYDPVGRASKRNRQLPASRYKFRPPKYYRGPLHPHQPPPNSDPASRLFVPGPFSAPRLEQTYQSTFESDLMTLAYTHYPPGYKAPPKAARLRAWEGASPYYKNRPLRGPRGSDVLRLLRKPITFRNVPKLEKITVHTMVKGALDDSAHLHVAGMVMQAISNVRVTTHKTRKNVAGFGLRAGQYVSVTAELRGEDMQHFLAKVIDIVMPKIKEWKGVKGSSGDSSGNLTFGFTPEETALFPEIEVNYDMYPPKMIPGFHVTVHTTATNDRDGRLLLSALGIPFYGKQIN</sequence>
<protein>
    <recommendedName>
        <fullName evidence="8">Large ribosomal subunit protein uL5m</fullName>
    </recommendedName>
</protein>
<dbReference type="InterPro" id="IPR037185">
    <property type="entry name" value="EmrE-like"/>
</dbReference>
<feature type="region of interest" description="Disordered" evidence="9">
    <location>
        <begin position="465"/>
        <end position="542"/>
    </location>
</feature>
<evidence type="ECO:0000259" key="11">
    <source>
        <dbReference type="Pfam" id="PF00281"/>
    </source>
</evidence>
<feature type="region of interest" description="Disordered" evidence="9">
    <location>
        <begin position="575"/>
        <end position="595"/>
    </location>
</feature>
<dbReference type="InterPro" id="IPR008521">
    <property type="entry name" value="Mg_trans_NIPA"/>
</dbReference>
<evidence type="ECO:0000256" key="9">
    <source>
        <dbReference type="SAM" id="MobiDB-lite"/>
    </source>
</evidence>
<evidence type="ECO:0000256" key="5">
    <source>
        <dbReference type="ARBA" id="ARBA00022989"/>
    </source>
</evidence>
<organism evidence="13 14">
    <name type="scientific">Aureobasidium melanogenum</name>
    <name type="common">Aureobasidium pullulans var. melanogenum</name>
    <dbReference type="NCBI Taxonomy" id="46634"/>
    <lineage>
        <taxon>Eukaryota</taxon>
        <taxon>Fungi</taxon>
        <taxon>Dikarya</taxon>
        <taxon>Ascomycota</taxon>
        <taxon>Pezizomycotina</taxon>
        <taxon>Dothideomycetes</taxon>
        <taxon>Dothideomycetidae</taxon>
        <taxon>Dothideales</taxon>
        <taxon>Saccotheciaceae</taxon>
        <taxon>Aureobasidium</taxon>
    </lineage>
</organism>
<feature type="transmembrane region" description="Helical" evidence="10">
    <location>
        <begin position="318"/>
        <end position="338"/>
    </location>
</feature>
<feature type="region of interest" description="Disordered" evidence="9">
    <location>
        <begin position="702"/>
        <end position="751"/>
    </location>
</feature>
<keyword evidence="7" id="KW-0687">Ribonucleoprotein</keyword>
<feature type="domain" description="Large ribosomal subunit protein uL5 C-terminal" evidence="12">
    <location>
        <begin position="887"/>
        <end position="985"/>
    </location>
</feature>
<evidence type="ECO:0000256" key="4">
    <source>
        <dbReference type="ARBA" id="ARBA00022980"/>
    </source>
</evidence>
<feature type="compositionally biased region" description="Polar residues" evidence="9">
    <location>
        <begin position="483"/>
        <end position="525"/>
    </location>
</feature>
<feature type="transmembrane region" description="Helical" evidence="10">
    <location>
        <begin position="286"/>
        <end position="306"/>
    </location>
</feature>
<feature type="region of interest" description="Disordered" evidence="9">
    <location>
        <begin position="371"/>
        <end position="445"/>
    </location>
</feature>
<evidence type="ECO:0000256" key="1">
    <source>
        <dbReference type="ARBA" id="ARBA00004141"/>
    </source>
</evidence>
<feature type="transmembrane region" description="Helical" evidence="10">
    <location>
        <begin position="350"/>
        <end position="367"/>
    </location>
</feature>
<evidence type="ECO:0000259" key="12">
    <source>
        <dbReference type="Pfam" id="PF00673"/>
    </source>
</evidence>
<dbReference type="Pfam" id="PF00673">
    <property type="entry name" value="Ribosomal_L5_C"/>
    <property type="match status" value="1"/>
</dbReference>
<dbReference type="AlphaFoldDB" id="A0A9P8DZ38"/>
<dbReference type="FunFam" id="3.30.1440.10:FF:000001">
    <property type="entry name" value="50S ribosomal protein L5"/>
    <property type="match status" value="1"/>
</dbReference>
<feature type="compositionally biased region" description="Acidic residues" evidence="9">
    <location>
        <begin position="377"/>
        <end position="392"/>
    </location>
</feature>
<evidence type="ECO:0000256" key="8">
    <source>
        <dbReference type="ARBA" id="ARBA00040368"/>
    </source>
</evidence>
<dbReference type="Pfam" id="PF05653">
    <property type="entry name" value="Mg_trans_NIPA"/>
    <property type="match status" value="1"/>
</dbReference>
<dbReference type="SUPFAM" id="SSF103481">
    <property type="entry name" value="Multidrug resistance efflux transporter EmrE"/>
    <property type="match status" value="1"/>
</dbReference>
<name>A0A9P8DZ38_AURME</name>
<dbReference type="Gene3D" id="3.30.1440.10">
    <property type="match status" value="1"/>
</dbReference>
<dbReference type="GO" id="GO:0015095">
    <property type="term" value="F:magnesium ion transmembrane transporter activity"/>
    <property type="evidence" value="ECO:0007669"/>
    <property type="project" value="InterPro"/>
</dbReference>
<feature type="region of interest" description="Disordered" evidence="9">
    <location>
        <begin position="52"/>
        <end position="124"/>
    </location>
</feature>
<dbReference type="GO" id="GO:0016020">
    <property type="term" value="C:membrane"/>
    <property type="evidence" value="ECO:0007669"/>
    <property type="project" value="UniProtKB-SubCell"/>
</dbReference>
<evidence type="ECO:0000256" key="3">
    <source>
        <dbReference type="ARBA" id="ARBA00022692"/>
    </source>
</evidence>
<feature type="domain" description="Large ribosomal subunit protein uL5 N-terminal" evidence="11">
    <location>
        <begin position="829"/>
        <end position="882"/>
    </location>
</feature>
<feature type="non-terminal residue" evidence="13">
    <location>
        <position position="1"/>
    </location>
</feature>
<dbReference type="InterPro" id="IPR022803">
    <property type="entry name" value="Ribosomal_uL5_dom_sf"/>
</dbReference>
<keyword evidence="5 10" id="KW-1133">Transmembrane helix</keyword>
<evidence type="ECO:0000256" key="6">
    <source>
        <dbReference type="ARBA" id="ARBA00023136"/>
    </source>
</evidence>
<reference evidence="13" key="1">
    <citation type="journal article" date="2021" name="J Fungi (Basel)">
        <title>Virulence traits and population genomics of the black yeast Aureobasidium melanogenum.</title>
        <authorList>
            <person name="Cernosa A."/>
            <person name="Sun X."/>
            <person name="Gostincar C."/>
            <person name="Fang C."/>
            <person name="Gunde-Cimerman N."/>
            <person name="Song Z."/>
        </authorList>
    </citation>
    <scope>NUCLEOTIDE SEQUENCE</scope>
    <source>
        <strain evidence="13">EXF-9911</strain>
    </source>
</reference>
<dbReference type="Pfam" id="PF00281">
    <property type="entry name" value="Ribosomal_L5"/>
    <property type="match status" value="1"/>
</dbReference>
<dbReference type="PANTHER" id="PTHR12570">
    <property type="match status" value="1"/>
</dbReference>
<feature type="transmembrane region" description="Helical" evidence="10">
    <location>
        <begin position="20"/>
        <end position="38"/>
    </location>
</feature>
<keyword evidence="4" id="KW-0689">Ribosomal protein</keyword>
<evidence type="ECO:0000256" key="2">
    <source>
        <dbReference type="ARBA" id="ARBA00008553"/>
    </source>
</evidence>
<dbReference type="GO" id="GO:0005840">
    <property type="term" value="C:ribosome"/>
    <property type="evidence" value="ECO:0007669"/>
    <property type="project" value="UniProtKB-KW"/>
</dbReference>
<gene>
    <name evidence="13" type="ORF">KCU76_g18325</name>
</gene>
<keyword evidence="3 10" id="KW-0812">Transmembrane</keyword>
<dbReference type="Proteomes" id="UP000779574">
    <property type="component" value="Unassembled WGS sequence"/>
</dbReference>
<dbReference type="SUPFAM" id="SSF55282">
    <property type="entry name" value="RL5-like"/>
    <property type="match status" value="1"/>
</dbReference>
<comment type="similarity">
    <text evidence="2">Belongs to the universal ribosomal protein uL5 family.</text>
</comment>
<feature type="transmembrane region" description="Helical" evidence="10">
    <location>
        <begin position="224"/>
        <end position="242"/>
    </location>
</feature>
<reference evidence="13" key="2">
    <citation type="submission" date="2021-08" db="EMBL/GenBank/DDBJ databases">
        <authorList>
            <person name="Gostincar C."/>
            <person name="Sun X."/>
            <person name="Song Z."/>
            <person name="Gunde-Cimerman N."/>
        </authorList>
    </citation>
    <scope>NUCLEOTIDE SEQUENCE</scope>
    <source>
        <strain evidence="13">EXF-9911</strain>
    </source>
</reference>
<dbReference type="GO" id="GO:1990904">
    <property type="term" value="C:ribonucleoprotein complex"/>
    <property type="evidence" value="ECO:0007669"/>
    <property type="project" value="UniProtKB-KW"/>
</dbReference>
<dbReference type="PANTHER" id="PTHR12570:SF65">
    <property type="entry name" value="MAGNESIUM TRANSPORTER NIPA9-RELATED"/>
    <property type="match status" value="1"/>
</dbReference>
<evidence type="ECO:0000256" key="7">
    <source>
        <dbReference type="ARBA" id="ARBA00023274"/>
    </source>
</evidence>
<comment type="subcellular location">
    <subcellularLocation>
        <location evidence="1">Membrane</location>
        <topology evidence="1">Multi-pass membrane protein</topology>
    </subcellularLocation>
</comment>
<evidence type="ECO:0000313" key="13">
    <source>
        <dbReference type="EMBL" id="KAG9665621.1"/>
    </source>
</evidence>
<evidence type="ECO:0000313" key="14">
    <source>
        <dbReference type="Proteomes" id="UP000779574"/>
    </source>
</evidence>